<dbReference type="AlphaFoldDB" id="A0A4Y8MHW4"/>
<comment type="caution">
    <text evidence="5">The sequence shown here is derived from an EMBL/GenBank/DDBJ whole genome shotgun (WGS) entry which is preliminary data.</text>
</comment>
<dbReference type="PROSITE" id="PS50991">
    <property type="entry name" value="PYR_CT"/>
    <property type="match status" value="1"/>
</dbReference>
<name>A0A4Y8MHW4_9BURK</name>
<dbReference type="InterPro" id="IPR043594">
    <property type="entry name" value="HMGL"/>
</dbReference>
<dbReference type="NCBIfam" id="NF004283">
    <property type="entry name" value="PRK05692.1"/>
    <property type="match status" value="1"/>
</dbReference>
<gene>
    <name evidence="5" type="ORF">E2553_44175</name>
</gene>
<dbReference type="Pfam" id="PF00682">
    <property type="entry name" value="HMGL-like"/>
    <property type="match status" value="1"/>
</dbReference>
<dbReference type="Proteomes" id="UP000297385">
    <property type="component" value="Unassembled WGS sequence"/>
</dbReference>
<dbReference type="InterPro" id="IPR000891">
    <property type="entry name" value="PYR_CT"/>
</dbReference>
<dbReference type="GO" id="GO:0046951">
    <property type="term" value="P:ketone body biosynthetic process"/>
    <property type="evidence" value="ECO:0007669"/>
    <property type="project" value="TreeGrafter"/>
</dbReference>
<evidence type="ECO:0000256" key="3">
    <source>
        <dbReference type="ARBA" id="ARBA00023239"/>
    </source>
</evidence>
<evidence type="ECO:0000313" key="6">
    <source>
        <dbReference type="Proteomes" id="UP000297385"/>
    </source>
</evidence>
<dbReference type="InterPro" id="IPR013785">
    <property type="entry name" value="Aldolase_TIM"/>
</dbReference>
<dbReference type="Gene3D" id="3.20.20.70">
    <property type="entry name" value="Aldolase class I"/>
    <property type="match status" value="1"/>
</dbReference>
<dbReference type="GO" id="GO:0006552">
    <property type="term" value="P:L-leucine catabolic process"/>
    <property type="evidence" value="ECO:0007669"/>
    <property type="project" value="TreeGrafter"/>
</dbReference>
<sequence length="309" mass="32734">MSDVKVVEVGPRDGLQAVSEIMHTNDKTEWIRAVYDAGVRMIQVGSFVPPKLMPQLADTPTVVDFARTLPGLTVSALVPNLKGAELAFAAGVHHVSVPVSVSEAHSRANVKGGREQMIERVREICALRDSYPNAARPAVMVGLSVAFGCTIQGTVPEADVEHFAIAAAEAGADNVSLGDTTGFANPAQVRRLHRIVHGAIGERLNSMHFHNTRGLGLANVLAALDCGIRKFDASLGGLGGCPHAPGATGNIVTEDLVFMLESMGLRTGIDIEKLVAARGILHRALPREPLHGHIWRAGLPKSFHATEAA</sequence>
<accession>A0A4Y8MHW4</accession>
<protein>
    <submittedName>
        <fullName evidence="5">Hydroxymethylglutaryl-CoA lyase</fullName>
    </submittedName>
</protein>
<proteinExistence type="inferred from homology"/>
<keyword evidence="3 5" id="KW-0456">Lyase</keyword>
<evidence type="ECO:0000256" key="1">
    <source>
        <dbReference type="ARBA" id="ARBA00009405"/>
    </source>
</evidence>
<evidence type="ECO:0000259" key="4">
    <source>
        <dbReference type="PROSITE" id="PS50991"/>
    </source>
</evidence>
<dbReference type="PANTHER" id="PTHR42738:SF7">
    <property type="entry name" value="HYDROXYMETHYLGLUTARYL-COA LYASE"/>
    <property type="match status" value="1"/>
</dbReference>
<keyword evidence="2" id="KW-0479">Metal-binding</keyword>
<dbReference type="PANTHER" id="PTHR42738">
    <property type="entry name" value="HYDROXYMETHYLGLUTARYL-COA LYASE"/>
    <property type="match status" value="1"/>
</dbReference>
<comment type="similarity">
    <text evidence="1">Belongs to the HMG-CoA lyase family.</text>
</comment>
<organism evidence="5 6">
    <name type="scientific">Paraburkholderia dipogonis</name>
    <dbReference type="NCBI Taxonomy" id="1211383"/>
    <lineage>
        <taxon>Bacteria</taxon>
        <taxon>Pseudomonadati</taxon>
        <taxon>Pseudomonadota</taxon>
        <taxon>Betaproteobacteria</taxon>
        <taxon>Burkholderiales</taxon>
        <taxon>Burkholderiaceae</taxon>
        <taxon>Paraburkholderia</taxon>
    </lineage>
</organism>
<dbReference type="GO" id="GO:0046872">
    <property type="term" value="F:metal ion binding"/>
    <property type="evidence" value="ECO:0007669"/>
    <property type="project" value="UniProtKB-KW"/>
</dbReference>
<reference evidence="5 6" key="1">
    <citation type="submission" date="2019-03" db="EMBL/GenBank/DDBJ databases">
        <title>Complete Genome Sequence of Paraburkholderia dipogonis ICMP 19430T, a Nitrogen-fixing Symbiont of the South African Invasive Legume Dipogon lignosus in New Zealand.</title>
        <authorList>
            <person name="De Meyer S.E."/>
        </authorList>
    </citation>
    <scope>NUCLEOTIDE SEQUENCE [LARGE SCALE GENOMIC DNA]</scope>
    <source>
        <strain evidence="5 6">ICMP 19430</strain>
    </source>
</reference>
<evidence type="ECO:0000256" key="2">
    <source>
        <dbReference type="ARBA" id="ARBA00022723"/>
    </source>
</evidence>
<feature type="domain" description="Pyruvate carboxyltransferase" evidence="4">
    <location>
        <begin position="4"/>
        <end position="275"/>
    </location>
</feature>
<evidence type="ECO:0000313" key="5">
    <source>
        <dbReference type="EMBL" id="TFE37037.1"/>
    </source>
</evidence>
<dbReference type="GO" id="GO:0004419">
    <property type="term" value="F:hydroxymethylglutaryl-CoA lyase activity"/>
    <property type="evidence" value="ECO:0007669"/>
    <property type="project" value="TreeGrafter"/>
</dbReference>
<dbReference type="CDD" id="cd07938">
    <property type="entry name" value="DRE_TIM_HMGL"/>
    <property type="match status" value="1"/>
</dbReference>
<dbReference type="SUPFAM" id="SSF51569">
    <property type="entry name" value="Aldolase"/>
    <property type="match status" value="1"/>
</dbReference>
<dbReference type="EMBL" id="SNVI01000008">
    <property type="protein sequence ID" value="TFE37037.1"/>
    <property type="molecule type" value="Genomic_DNA"/>
</dbReference>